<dbReference type="InterPro" id="IPR021502">
    <property type="entry name" value="DUF3158"/>
</dbReference>
<dbReference type="EMBL" id="QXNI01000006">
    <property type="protein sequence ID" value="THA11038.1"/>
    <property type="molecule type" value="Genomic_DNA"/>
</dbReference>
<dbReference type="AlphaFoldDB" id="A0A4S2Q3D0"/>
<accession>A0A4S2Q3D0</accession>
<evidence type="ECO:0000313" key="1">
    <source>
        <dbReference type="EMBL" id="THA11038.1"/>
    </source>
</evidence>
<name>A0A4S2Q3D0_9PAST</name>
<organism evidence="1 2">
    <name type="scientific">Rodentibacter pneumotropicus</name>
    <dbReference type="NCBI Taxonomy" id="758"/>
    <lineage>
        <taxon>Bacteria</taxon>
        <taxon>Pseudomonadati</taxon>
        <taxon>Pseudomonadota</taxon>
        <taxon>Gammaproteobacteria</taxon>
        <taxon>Pasteurellales</taxon>
        <taxon>Pasteurellaceae</taxon>
        <taxon>Rodentibacter</taxon>
    </lineage>
</organism>
<dbReference type="Proteomes" id="UP000306758">
    <property type="component" value="Unassembled WGS sequence"/>
</dbReference>
<reference evidence="1 2" key="1">
    <citation type="journal article" date="2019" name="Vet. Microbiol.">
        <title>Development of multi locus sequence typing (MLST) of Rodentibacter pneumotropicus.</title>
        <authorList>
            <person name="Adhikary S."/>
            <person name="Bisgaard M."/>
            <person name="Boot R."/>
            <person name="Benga L."/>
            <person name="Nicklas W."/>
            <person name="Christensen H."/>
        </authorList>
    </citation>
    <scope>NUCLEOTIDE SEQUENCE [LARGE SCALE GENOMIC DNA]</scope>
    <source>
        <strain evidence="1 2">Ac84</strain>
    </source>
</reference>
<sequence length="174" mass="20277">MAQFYLESKEMKNELILSSMYRELAVQTPLNSVLKQFFSEIKNIEDCEQLQLSLYQIREHLIQQHQVIVNKLKNNDVTKALGFRLIQDKSSSSGGHFLRWRITFGQQKQPKGGLVWKSLIEDSSIPAVAKKQIAQMEKERLVLNMQMSVLNTMIRQLTDTSEKWFEVEQAMRGE</sequence>
<evidence type="ECO:0000313" key="2">
    <source>
        <dbReference type="Proteomes" id="UP000306758"/>
    </source>
</evidence>
<dbReference type="Pfam" id="PF11358">
    <property type="entry name" value="DUF3158"/>
    <property type="match status" value="1"/>
</dbReference>
<gene>
    <name evidence="1" type="ORF">D3M78_01205</name>
</gene>
<protein>
    <submittedName>
        <fullName evidence="1">DUF3158 family protein</fullName>
    </submittedName>
</protein>
<comment type="caution">
    <text evidence="1">The sequence shown here is derived from an EMBL/GenBank/DDBJ whole genome shotgun (WGS) entry which is preliminary data.</text>
</comment>
<proteinExistence type="predicted"/>
<dbReference type="RefSeq" id="WP_136122908.1">
    <property type="nucleotide sequence ID" value="NZ_QXNI01000006.1"/>
</dbReference>